<dbReference type="InterPro" id="IPR011989">
    <property type="entry name" value="ARM-like"/>
</dbReference>
<name>A0A146KH99_9EUKA</name>
<dbReference type="Pfam" id="PF01363">
    <property type="entry name" value="FYVE"/>
    <property type="match status" value="1"/>
</dbReference>
<dbReference type="AlphaFoldDB" id="A0A146KH99"/>
<protein>
    <submittedName>
        <fullName evidence="6">FYVE zinc finger domain-containing protein</fullName>
    </submittedName>
</protein>
<organism evidence="6">
    <name type="scientific">Trepomonas sp. PC1</name>
    <dbReference type="NCBI Taxonomy" id="1076344"/>
    <lineage>
        <taxon>Eukaryota</taxon>
        <taxon>Metamonada</taxon>
        <taxon>Diplomonadida</taxon>
        <taxon>Hexamitidae</taxon>
        <taxon>Hexamitinae</taxon>
        <taxon>Trepomonas</taxon>
    </lineage>
</organism>
<sequence>IEASVEKIQNRLKTGIDASLCMSYPQPILVERPDWMGDNETNTCVICNSSFTMLNRRHHCRRCGRVLCGKCCQKETFNDIQDRYCMVCAYVLENSALNLPAYDLTKYFENTTLLTVINNTDFLMYGELIRLFQNSLKDDAARKQLQNQWPQLFIKVFALINKCVDKLVAKSKESFFTKSRAEFTAQEAIPCLQNCLGLVINFTASKDESFANFLTSHKEFDCIGSIYKVMDDEIDMQRRELGIWALRNLSTTAKNAKRISSFPTFVKIVFQTLLVNVTQSVENTLGLTYNVARQNEQILTQLLPISPIPNVARRAEFVTVFIAKTAEWSKVAQAQFFMIVGKLCMNKECRDAVAQTNFFSQLLEKITTETNTDSVLYGLLNCLGSIVEAVKEDQDFSAKFVKMASNPGVMNVVCRQMINAKSYCSVEAAKIVCAMFEAQKDIIYKVVTGKCKEAFVEAMFTLVHTDFIWEDAKKYATEVMGMIGKKDEGGIYKDVKRKVKEMQE</sequence>
<dbReference type="PANTHER" id="PTHR39490:SF8">
    <property type="entry name" value="ZINC FINGER FYVE DOMAIN-CONTAINING PROTEIN 21"/>
    <property type="match status" value="1"/>
</dbReference>
<dbReference type="InterPro" id="IPR000306">
    <property type="entry name" value="Znf_FYVE"/>
</dbReference>
<dbReference type="GO" id="GO:0008270">
    <property type="term" value="F:zinc ion binding"/>
    <property type="evidence" value="ECO:0007669"/>
    <property type="project" value="UniProtKB-KW"/>
</dbReference>
<reference evidence="6" key="1">
    <citation type="submission" date="2015-07" db="EMBL/GenBank/DDBJ databases">
        <title>Adaptation to a free-living lifestyle via gene acquisitions in the diplomonad Trepomonas sp. PC1.</title>
        <authorList>
            <person name="Xu F."/>
            <person name="Jerlstrom-Hultqvist J."/>
            <person name="Kolisko M."/>
            <person name="Simpson A.G.B."/>
            <person name="Roger A.J."/>
            <person name="Svard S.G."/>
            <person name="Andersson J.O."/>
        </authorList>
    </citation>
    <scope>NUCLEOTIDE SEQUENCE</scope>
    <source>
        <strain evidence="6">PC1</strain>
    </source>
</reference>
<dbReference type="InterPro" id="IPR011011">
    <property type="entry name" value="Znf_FYVE_PHD"/>
</dbReference>
<keyword evidence="2 4" id="KW-0863">Zinc-finger</keyword>
<evidence type="ECO:0000313" key="6">
    <source>
        <dbReference type="EMBL" id="JAP94629.1"/>
    </source>
</evidence>
<dbReference type="PANTHER" id="PTHR39490">
    <property type="entry name" value="ARRESTIN DOMAIN-CONTAINING PROTEIN D"/>
    <property type="match status" value="1"/>
</dbReference>
<accession>A0A146KH99</accession>
<evidence type="ECO:0000259" key="5">
    <source>
        <dbReference type="PROSITE" id="PS50178"/>
    </source>
</evidence>
<dbReference type="InterPro" id="IPR016024">
    <property type="entry name" value="ARM-type_fold"/>
</dbReference>
<dbReference type="EMBL" id="GDID01001977">
    <property type="protein sequence ID" value="JAP94629.1"/>
    <property type="molecule type" value="Transcribed_RNA"/>
</dbReference>
<evidence type="ECO:0000256" key="3">
    <source>
        <dbReference type="ARBA" id="ARBA00022833"/>
    </source>
</evidence>
<dbReference type="SUPFAM" id="SSF57903">
    <property type="entry name" value="FYVE/PHD zinc finger"/>
    <property type="match status" value="1"/>
</dbReference>
<evidence type="ECO:0000256" key="2">
    <source>
        <dbReference type="ARBA" id="ARBA00022771"/>
    </source>
</evidence>
<dbReference type="InterPro" id="IPR013083">
    <property type="entry name" value="Znf_RING/FYVE/PHD"/>
</dbReference>
<keyword evidence="3" id="KW-0862">Zinc</keyword>
<dbReference type="InterPro" id="IPR017455">
    <property type="entry name" value="Znf_FYVE-rel"/>
</dbReference>
<keyword evidence="1" id="KW-0479">Metal-binding</keyword>
<evidence type="ECO:0000256" key="4">
    <source>
        <dbReference type="PROSITE-ProRule" id="PRU00091"/>
    </source>
</evidence>
<dbReference type="InterPro" id="IPR052113">
    <property type="entry name" value="FYVE-type_Zinc_Finger"/>
</dbReference>
<feature type="domain" description="FYVE-type" evidence="5">
    <location>
        <begin position="38"/>
        <end position="93"/>
    </location>
</feature>
<dbReference type="Gene3D" id="1.25.10.10">
    <property type="entry name" value="Leucine-rich Repeat Variant"/>
    <property type="match status" value="1"/>
</dbReference>
<evidence type="ECO:0000256" key="1">
    <source>
        <dbReference type="ARBA" id="ARBA00022723"/>
    </source>
</evidence>
<gene>
    <name evidence="6" type="ORF">TPC1_12650</name>
</gene>
<proteinExistence type="predicted"/>
<dbReference type="PROSITE" id="PS50178">
    <property type="entry name" value="ZF_FYVE"/>
    <property type="match status" value="1"/>
</dbReference>
<dbReference type="SUPFAM" id="SSF48371">
    <property type="entry name" value="ARM repeat"/>
    <property type="match status" value="1"/>
</dbReference>
<feature type="non-terminal residue" evidence="6">
    <location>
        <position position="1"/>
    </location>
</feature>
<dbReference type="Gene3D" id="3.30.40.10">
    <property type="entry name" value="Zinc/RING finger domain, C3HC4 (zinc finger)"/>
    <property type="match status" value="1"/>
</dbReference>
<dbReference type="SMART" id="SM00064">
    <property type="entry name" value="FYVE"/>
    <property type="match status" value="1"/>
</dbReference>